<name>A4JTP7_BURVG</name>
<feature type="region of interest" description="Disordered" evidence="1">
    <location>
        <begin position="193"/>
        <end position="235"/>
    </location>
</feature>
<proteinExistence type="predicted"/>
<protein>
    <submittedName>
        <fullName evidence="2">Uncharacterized protein</fullName>
    </submittedName>
</protein>
<dbReference type="KEGG" id="bvi:Bcep1808_6762"/>
<geneLocation type="plasmid" evidence="2 3">
    <name>pBVIE01</name>
</geneLocation>
<evidence type="ECO:0000256" key="1">
    <source>
        <dbReference type="SAM" id="MobiDB-lite"/>
    </source>
</evidence>
<dbReference type="HOGENOM" id="CLU_1029777_0_0_4"/>
<evidence type="ECO:0000313" key="2">
    <source>
        <dbReference type="EMBL" id="ABO59650.1"/>
    </source>
</evidence>
<reference evidence="2 3" key="1">
    <citation type="submission" date="2007-03" db="EMBL/GenBank/DDBJ databases">
        <title>Complete sequence of plasmid pBVIE01 of Burkholderia vietnamiensis G4.</title>
        <authorList>
            <consortium name="US DOE Joint Genome Institute"/>
            <person name="Copeland A."/>
            <person name="Lucas S."/>
            <person name="Lapidus A."/>
            <person name="Barry K."/>
            <person name="Detter J.C."/>
            <person name="Glavina del Rio T."/>
            <person name="Hammon N."/>
            <person name="Israni S."/>
            <person name="Dalin E."/>
            <person name="Tice H."/>
            <person name="Pitluck S."/>
            <person name="Chain P."/>
            <person name="Malfatti S."/>
            <person name="Shin M."/>
            <person name="Vergez L."/>
            <person name="Schmutz J."/>
            <person name="Larimer F."/>
            <person name="Land M."/>
            <person name="Hauser L."/>
            <person name="Kyrpides N."/>
            <person name="Tiedje J."/>
            <person name="Richardson P."/>
        </authorList>
    </citation>
    <scope>NUCLEOTIDE SEQUENCE [LARGE SCALE GENOMIC DNA]</scope>
    <source>
        <strain evidence="3">G4 / LMG 22486</strain>
        <plasmid evidence="2 3">pBVIE01</plasmid>
    </source>
</reference>
<evidence type="ECO:0000313" key="3">
    <source>
        <dbReference type="Proteomes" id="UP000002287"/>
    </source>
</evidence>
<gene>
    <name evidence="2" type="ordered locus">Bcep1808_6762</name>
</gene>
<sequence>MSEQGNKKSGEGQNADSAQLKPFGEGCSEIWDKVFSTDPAYTKSFNRKGGFSGTAITPTYLAMKATKIFGPMGIGWGMDILQEDFLEGAPLGWDPNGNFWGREIIHRLKVKLWYVVKSNSGESQKGEIVHFGQTTFVGKTQHGIFTDEEAPKKSLTDGMSKCLSLLGFGADVHMNLFSDVKYVEGLQAVYGDADDDAPPLSRNAPAGARGMNSTPSAQQATNPSKQGGGNAGDQQTLSERYNQLKSRLDNENQPIADVSLARKTVQADGLLTEIERALLLSHKRLKLSEAEQPSGDGVFL</sequence>
<dbReference type="EMBL" id="CP000617">
    <property type="protein sequence ID" value="ABO59650.1"/>
    <property type="molecule type" value="Genomic_DNA"/>
</dbReference>
<keyword evidence="2" id="KW-0614">Plasmid</keyword>
<organism evidence="2 3">
    <name type="scientific">Burkholderia vietnamiensis (strain G4 / LMG 22486)</name>
    <name type="common">Burkholderia cepacia (strain R1808)</name>
    <dbReference type="NCBI Taxonomy" id="269482"/>
    <lineage>
        <taxon>Bacteria</taxon>
        <taxon>Pseudomonadati</taxon>
        <taxon>Pseudomonadota</taxon>
        <taxon>Betaproteobacteria</taxon>
        <taxon>Burkholderiales</taxon>
        <taxon>Burkholderiaceae</taxon>
        <taxon>Burkholderia</taxon>
        <taxon>Burkholderia cepacia complex</taxon>
    </lineage>
</organism>
<accession>A4JTP7</accession>
<feature type="compositionally biased region" description="Polar residues" evidence="1">
    <location>
        <begin position="211"/>
        <end position="225"/>
    </location>
</feature>
<dbReference type="AlphaFoldDB" id="A4JTP7"/>
<dbReference type="Proteomes" id="UP000002287">
    <property type="component" value="Plasmid pBVIE01"/>
</dbReference>